<dbReference type="Gene3D" id="2.160.10.10">
    <property type="entry name" value="Hexapeptide repeat proteins"/>
    <property type="match status" value="1"/>
</dbReference>
<dbReference type="Pfam" id="PF14602">
    <property type="entry name" value="Hexapep_2"/>
    <property type="match status" value="1"/>
</dbReference>
<protein>
    <recommendedName>
        <fullName evidence="3">Acyltransferase</fullName>
    </recommendedName>
</protein>
<dbReference type="Proteomes" id="UP000070260">
    <property type="component" value="Chromosome"/>
</dbReference>
<dbReference type="EMBL" id="CP010994">
    <property type="protein sequence ID" value="AMN37174.1"/>
    <property type="molecule type" value="Genomic_DNA"/>
</dbReference>
<organism evidence="1 2">
    <name type="scientific">Clostridium perfringens</name>
    <dbReference type="NCBI Taxonomy" id="1502"/>
    <lineage>
        <taxon>Bacteria</taxon>
        <taxon>Bacillati</taxon>
        <taxon>Bacillota</taxon>
        <taxon>Clostridia</taxon>
        <taxon>Eubacteriales</taxon>
        <taxon>Clostridiaceae</taxon>
        <taxon>Clostridium</taxon>
    </lineage>
</organism>
<dbReference type="PROSITE" id="PS51257">
    <property type="entry name" value="PROKAR_LIPOPROTEIN"/>
    <property type="match status" value="1"/>
</dbReference>
<dbReference type="CDD" id="cd04647">
    <property type="entry name" value="LbH_MAT_like"/>
    <property type="match status" value="1"/>
</dbReference>
<dbReference type="InterPro" id="IPR001451">
    <property type="entry name" value="Hexapep"/>
</dbReference>
<dbReference type="InterPro" id="IPR051159">
    <property type="entry name" value="Hexapeptide_acetyltransf"/>
</dbReference>
<dbReference type="Pfam" id="PF00132">
    <property type="entry name" value="Hexapep"/>
    <property type="match status" value="1"/>
</dbReference>
<dbReference type="InterPro" id="IPR011004">
    <property type="entry name" value="Trimer_LpxA-like_sf"/>
</dbReference>
<dbReference type="PATRIC" id="fig|1502.177.peg.508"/>
<accession>A0A127EMI1</accession>
<proteinExistence type="predicted"/>
<evidence type="ECO:0008006" key="3">
    <source>
        <dbReference type="Google" id="ProtNLM"/>
    </source>
</evidence>
<dbReference type="PANTHER" id="PTHR23416:SF78">
    <property type="entry name" value="LIPOPOLYSACCHARIDE BIOSYNTHESIS O-ACETYL TRANSFERASE WBBJ-RELATED"/>
    <property type="match status" value="1"/>
</dbReference>
<reference evidence="1 2" key="1">
    <citation type="journal article" date="2016" name="PLoS ONE">
        <title>Plasmid Characterization and Chromosome Analysis of Two netF+ Clostridium perfringens Isolates Associated with Foal and Canine Necrotizing Enteritis.</title>
        <authorList>
            <person name="Mehdizadeh Gohari I."/>
            <person name="Kropinski A.M."/>
            <person name="Weese S.J."/>
            <person name="Parreira V.R."/>
            <person name="Whitehead A.E."/>
            <person name="Boerlin P."/>
            <person name="Prescott J.F."/>
        </authorList>
    </citation>
    <scope>NUCLEOTIDE SEQUENCE [LARGE SCALE GENOMIC DNA]</scope>
    <source>
        <strain evidence="1 2">JP838</strain>
    </source>
</reference>
<evidence type="ECO:0000313" key="1">
    <source>
        <dbReference type="EMBL" id="AMN37174.1"/>
    </source>
</evidence>
<gene>
    <name evidence="1" type="ORF">JFP838_02625</name>
</gene>
<dbReference type="SUPFAM" id="SSF51161">
    <property type="entry name" value="Trimeric LpxA-like enzymes"/>
    <property type="match status" value="1"/>
</dbReference>
<sequence length="116" mass="12743">MKAVNGGKIKIGRNCFFNHNCSITACSNISIGDNCCFGNNLVVIDHDHNFRSIGNNIFISDEIIIGNNVWIGANVTVLRNTHIGDNCVIGANCVVKGNIESNTIYTENKDFIKRKI</sequence>
<dbReference type="AlphaFoldDB" id="A0A127EMI1"/>
<evidence type="ECO:0000313" key="2">
    <source>
        <dbReference type="Proteomes" id="UP000070260"/>
    </source>
</evidence>
<name>A0A127EMI1_CLOPF</name>
<dbReference type="PANTHER" id="PTHR23416">
    <property type="entry name" value="SIALIC ACID SYNTHASE-RELATED"/>
    <property type="match status" value="1"/>
</dbReference>